<dbReference type="PANTHER" id="PTHR47691:SF3">
    <property type="entry name" value="HTH-TYPE TRANSCRIPTIONAL REGULATOR RV0890C-RELATED"/>
    <property type="match status" value="1"/>
</dbReference>
<evidence type="ECO:0000313" key="3">
    <source>
        <dbReference type="EMBL" id="NYJ07375.1"/>
    </source>
</evidence>
<dbReference type="PRINTS" id="PR00364">
    <property type="entry name" value="DISEASERSIST"/>
</dbReference>
<name>A0A853CHE5_9ACTN</name>
<dbReference type="GO" id="GO:0003677">
    <property type="term" value="F:DNA binding"/>
    <property type="evidence" value="ECO:0007669"/>
    <property type="project" value="UniProtKB-KW"/>
</dbReference>
<keyword evidence="3" id="KW-0238">DNA-binding</keyword>
<dbReference type="InterPro" id="IPR003593">
    <property type="entry name" value="AAA+_ATPase"/>
</dbReference>
<dbReference type="InterPro" id="IPR011990">
    <property type="entry name" value="TPR-like_helical_dom_sf"/>
</dbReference>
<reference evidence="3 4" key="1">
    <citation type="submission" date="2020-07" db="EMBL/GenBank/DDBJ databases">
        <title>Sequencing the genomes of 1000 actinobacteria strains.</title>
        <authorList>
            <person name="Klenk H.-P."/>
        </authorList>
    </citation>
    <scope>NUCLEOTIDE SEQUENCE [LARGE SCALE GENOMIC DNA]</scope>
    <source>
        <strain evidence="3 4">DSM 104001</strain>
    </source>
</reference>
<organism evidence="3 4">
    <name type="scientific">Petropleomorpha daqingensis</name>
    <dbReference type="NCBI Taxonomy" id="2026353"/>
    <lineage>
        <taxon>Bacteria</taxon>
        <taxon>Bacillati</taxon>
        <taxon>Actinomycetota</taxon>
        <taxon>Actinomycetes</taxon>
        <taxon>Geodermatophilales</taxon>
        <taxon>Geodermatophilaceae</taxon>
        <taxon>Petropleomorpha</taxon>
    </lineage>
</organism>
<dbReference type="EMBL" id="JACBZT010000001">
    <property type="protein sequence ID" value="NYJ07375.1"/>
    <property type="molecule type" value="Genomic_DNA"/>
</dbReference>
<gene>
    <name evidence="3" type="ORF">GGQ55_003653</name>
</gene>
<comment type="caution">
    <text evidence="3">The sequence shown here is derived from an EMBL/GenBank/DDBJ whole genome shotgun (WGS) entry which is preliminary data.</text>
</comment>
<dbReference type="Pfam" id="PF25872">
    <property type="entry name" value="HTH_77"/>
    <property type="match status" value="1"/>
</dbReference>
<dbReference type="Proteomes" id="UP000541969">
    <property type="component" value="Unassembled WGS sequence"/>
</dbReference>
<dbReference type="PANTHER" id="PTHR47691">
    <property type="entry name" value="REGULATOR-RELATED"/>
    <property type="match status" value="1"/>
</dbReference>
<dbReference type="Gene3D" id="1.10.10.10">
    <property type="entry name" value="Winged helix-like DNA-binding domain superfamily/Winged helix DNA-binding domain"/>
    <property type="match status" value="1"/>
</dbReference>
<feature type="domain" description="AAA+ ATPase" evidence="1">
    <location>
        <begin position="257"/>
        <end position="398"/>
    </location>
</feature>
<dbReference type="Pfam" id="PF13401">
    <property type="entry name" value="AAA_22"/>
    <property type="match status" value="1"/>
</dbReference>
<dbReference type="InterPro" id="IPR027417">
    <property type="entry name" value="P-loop_NTPase"/>
</dbReference>
<dbReference type="InterPro" id="IPR005158">
    <property type="entry name" value="BTAD"/>
</dbReference>
<evidence type="ECO:0000259" key="2">
    <source>
        <dbReference type="SMART" id="SM01043"/>
    </source>
</evidence>
<feature type="domain" description="Bacterial transcriptional activator" evidence="2">
    <location>
        <begin position="101"/>
        <end position="224"/>
    </location>
</feature>
<dbReference type="InterPro" id="IPR058852">
    <property type="entry name" value="HTH_77"/>
</dbReference>
<keyword evidence="4" id="KW-1185">Reference proteome</keyword>
<dbReference type="SUPFAM" id="SSF48452">
    <property type="entry name" value="TPR-like"/>
    <property type="match status" value="1"/>
</dbReference>
<accession>A0A853CHE5</accession>
<dbReference type="SMART" id="SM00382">
    <property type="entry name" value="AAA"/>
    <property type="match status" value="1"/>
</dbReference>
<protein>
    <submittedName>
        <fullName evidence="3">Putative ATPase/DNA-binding SARP family transcriptional activator</fullName>
    </submittedName>
</protein>
<sequence>MDVTVRLLGGFAVAVDGRPVPDDAWRRRSATALVKLLALAPGHRVLREQVTDALWPDLLLDDALPRLHTAAHYARAALGGRDAVVLDQGAVALFPGARLGVDVEEFERAADAARDGGPEPASAAADLYAGDLLPDDPYEPWAELPREHLRRRWLEVLRTAGRFEELVAADPLDEQAQLALARQHLAHGRWQAAVRSLDRMAEVFRAELGAEPGPAAAALRREAARAAGGRRTRLPPARSRLIGRDDDVAAVESLLRTSRVVTVTGPGGAGKSTLALAVARRYQPDGEADVLLAELAPVRDRAGLVRVVAEAAGVQGEGAVAPARLAALLGTRPVLLLLDNCEHLLDATAELLDAVLDAGPRVRILLTSREPLRIDGEVVHALGPLGAEAAELFVERATAAAGPGVAARGDPRVAELCRRLDGLPLAIELAAAQLVHLDLDELVARLDDRLTLLGGARPRAGVRHSALRATVEWSHQLLAADSRDLFARLGVFPAGFDLPAVQAVSGDAGSVPRLLGDLVAKSFVVHDPVRRRYRLLETLRLFAAQQLDDAGLRDETTERLRAFAVARARELPRARRWLSAGTAARSRDDLDTVRLAFSASLAAGDPTAAVDLALGLATLWRNAVGYAEGRRWVDALLAGDLTPCDRLWALVVDADVALGGGDPRRMAAAGQAAELAPAAADPAGAAVAAHYDAICRLSRPAEALARLDVARARAVEAGEPGLARLADAYGLVAHLLLGDGGVGGSALLADGGADYDSYIAIWATWLAALVDRDGPRLQALMDRQLAQLRASGLDENWLTTFSSSLVLVASAEPYLPRLRLARQRAEQEGRAAEADVVLALGYAAACRDDWTRAAELIAAAGGALFSDTAGFVHHVLIRDRLVRPRLGRDEFAAATARGEALALPTVLAEHGV</sequence>
<evidence type="ECO:0000259" key="1">
    <source>
        <dbReference type="SMART" id="SM00382"/>
    </source>
</evidence>
<dbReference type="SUPFAM" id="SSF52540">
    <property type="entry name" value="P-loop containing nucleoside triphosphate hydrolases"/>
    <property type="match status" value="1"/>
</dbReference>
<dbReference type="RefSeq" id="WP_179719178.1">
    <property type="nucleotide sequence ID" value="NZ_JACBZT010000001.1"/>
</dbReference>
<dbReference type="InterPro" id="IPR049945">
    <property type="entry name" value="AAA_22"/>
</dbReference>
<dbReference type="CDD" id="cd00267">
    <property type="entry name" value="ABC_ATPase"/>
    <property type="match status" value="1"/>
</dbReference>
<dbReference type="Pfam" id="PF03704">
    <property type="entry name" value="BTAD"/>
    <property type="match status" value="1"/>
</dbReference>
<dbReference type="Gene3D" id="3.40.50.300">
    <property type="entry name" value="P-loop containing nucleotide triphosphate hydrolases"/>
    <property type="match status" value="1"/>
</dbReference>
<proteinExistence type="predicted"/>
<dbReference type="InterPro" id="IPR036388">
    <property type="entry name" value="WH-like_DNA-bd_sf"/>
</dbReference>
<dbReference type="SMART" id="SM01043">
    <property type="entry name" value="BTAD"/>
    <property type="match status" value="1"/>
</dbReference>
<dbReference type="AlphaFoldDB" id="A0A853CHE5"/>
<evidence type="ECO:0000313" key="4">
    <source>
        <dbReference type="Proteomes" id="UP000541969"/>
    </source>
</evidence>
<dbReference type="GO" id="GO:0016887">
    <property type="term" value="F:ATP hydrolysis activity"/>
    <property type="evidence" value="ECO:0007669"/>
    <property type="project" value="InterPro"/>
</dbReference>